<organism evidence="2 3">
    <name type="scientific">Hydnum rufescens UP504</name>
    <dbReference type="NCBI Taxonomy" id="1448309"/>
    <lineage>
        <taxon>Eukaryota</taxon>
        <taxon>Fungi</taxon>
        <taxon>Dikarya</taxon>
        <taxon>Basidiomycota</taxon>
        <taxon>Agaricomycotina</taxon>
        <taxon>Agaricomycetes</taxon>
        <taxon>Cantharellales</taxon>
        <taxon>Hydnaceae</taxon>
        <taxon>Hydnum</taxon>
    </lineage>
</organism>
<gene>
    <name evidence="2" type="ORF">BS47DRAFT_391480</name>
</gene>
<accession>A0A9P6AIY1</accession>
<dbReference type="Proteomes" id="UP000886523">
    <property type="component" value="Unassembled WGS sequence"/>
</dbReference>
<keyword evidence="1" id="KW-0812">Transmembrane</keyword>
<keyword evidence="1" id="KW-1133">Transmembrane helix</keyword>
<protein>
    <submittedName>
        <fullName evidence="2">Uncharacterized protein</fullName>
    </submittedName>
</protein>
<name>A0A9P6AIY1_9AGAM</name>
<proteinExistence type="predicted"/>
<evidence type="ECO:0000313" key="2">
    <source>
        <dbReference type="EMBL" id="KAF9506674.1"/>
    </source>
</evidence>
<evidence type="ECO:0000313" key="3">
    <source>
        <dbReference type="Proteomes" id="UP000886523"/>
    </source>
</evidence>
<feature type="transmembrane region" description="Helical" evidence="1">
    <location>
        <begin position="6"/>
        <end position="31"/>
    </location>
</feature>
<reference evidence="2" key="1">
    <citation type="journal article" date="2020" name="Nat. Commun.">
        <title>Large-scale genome sequencing of mycorrhizal fungi provides insights into the early evolution of symbiotic traits.</title>
        <authorList>
            <person name="Miyauchi S."/>
            <person name="Kiss E."/>
            <person name="Kuo A."/>
            <person name="Drula E."/>
            <person name="Kohler A."/>
            <person name="Sanchez-Garcia M."/>
            <person name="Morin E."/>
            <person name="Andreopoulos B."/>
            <person name="Barry K.W."/>
            <person name="Bonito G."/>
            <person name="Buee M."/>
            <person name="Carver A."/>
            <person name="Chen C."/>
            <person name="Cichocki N."/>
            <person name="Clum A."/>
            <person name="Culley D."/>
            <person name="Crous P.W."/>
            <person name="Fauchery L."/>
            <person name="Girlanda M."/>
            <person name="Hayes R.D."/>
            <person name="Keri Z."/>
            <person name="LaButti K."/>
            <person name="Lipzen A."/>
            <person name="Lombard V."/>
            <person name="Magnuson J."/>
            <person name="Maillard F."/>
            <person name="Murat C."/>
            <person name="Nolan M."/>
            <person name="Ohm R.A."/>
            <person name="Pangilinan J."/>
            <person name="Pereira M.F."/>
            <person name="Perotto S."/>
            <person name="Peter M."/>
            <person name="Pfister S."/>
            <person name="Riley R."/>
            <person name="Sitrit Y."/>
            <person name="Stielow J.B."/>
            <person name="Szollosi G."/>
            <person name="Zifcakova L."/>
            <person name="Stursova M."/>
            <person name="Spatafora J.W."/>
            <person name="Tedersoo L."/>
            <person name="Vaario L.M."/>
            <person name="Yamada A."/>
            <person name="Yan M."/>
            <person name="Wang P."/>
            <person name="Xu J."/>
            <person name="Bruns T."/>
            <person name="Baldrian P."/>
            <person name="Vilgalys R."/>
            <person name="Dunand C."/>
            <person name="Henrissat B."/>
            <person name="Grigoriev I.V."/>
            <person name="Hibbett D."/>
            <person name="Nagy L.G."/>
            <person name="Martin F.M."/>
        </authorList>
    </citation>
    <scope>NUCLEOTIDE SEQUENCE</scope>
    <source>
        <strain evidence="2">UP504</strain>
    </source>
</reference>
<evidence type="ECO:0000256" key="1">
    <source>
        <dbReference type="SAM" id="Phobius"/>
    </source>
</evidence>
<sequence length="148" mass="16519">MNVTHIVGGSFSGGLSALCFGVLTVQTSSYYRTFSNDGRSVKPVVWTLEAFQLICSTQYLYWCMVTNYQNPLALNQVTWVFMVFQITAVGASVTMETFFAHRVYSLSTKLHLGMLVQVLALLLFGFGAGWYSSFNRCHLWCLTVVGTP</sequence>
<dbReference type="EMBL" id="MU129104">
    <property type="protein sequence ID" value="KAF9506674.1"/>
    <property type="molecule type" value="Genomic_DNA"/>
</dbReference>
<keyword evidence="3" id="KW-1185">Reference proteome</keyword>
<feature type="transmembrane region" description="Helical" evidence="1">
    <location>
        <begin position="112"/>
        <end position="131"/>
    </location>
</feature>
<feature type="transmembrane region" description="Helical" evidence="1">
    <location>
        <begin position="77"/>
        <end position="100"/>
    </location>
</feature>
<dbReference type="OrthoDB" id="2535105at2759"/>
<dbReference type="AlphaFoldDB" id="A0A9P6AIY1"/>
<keyword evidence="1" id="KW-0472">Membrane</keyword>
<feature type="transmembrane region" description="Helical" evidence="1">
    <location>
        <begin position="43"/>
        <end position="62"/>
    </location>
</feature>
<comment type="caution">
    <text evidence="2">The sequence shown here is derived from an EMBL/GenBank/DDBJ whole genome shotgun (WGS) entry which is preliminary data.</text>
</comment>